<comment type="subcellular location">
    <subcellularLocation>
        <location evidence="2">Membrane</location>
        <topology evidence="2">Single-pass membrane protein</topology>
    </subcellularLocation>
</comment>
<dbReference type="InterPro" id="IPR036855">
    <property type="entry name" value="Znf_CCCH_sf"/>
</dbReference>
<feature type="domain" description="C3H1-type" evidence="18">
    <location>
        <begin position="240"/>
        <end position="272"/>
    </location>
</feature>
<feature type="region of interest" description="Disordered" evidence="15">
    <location>
        <begin position="687"/>
        <end position="728"/>
    </location>
</feature>
<evidence type="ECO:0000256" key="8">
    <source>
        <dbReference type="ARBA" id="ARBA00022771"/>
    </source>
</evidence>
<dbReference type="Gene3D" id="3.30.1370.210">
    <property type="match status" value="1"/>
</dbReference>
<comment type="catalytic activity">
    <reaction evidence="1">
        <text>S-ubiquitinyl-[E2 ubiquitin-conjugating enzyme]-L-cysteine + [acceptor protein]-L-lysine = [E2 ubiquitin-conjugating enzyme]-L-cysteine + N(6)-ubiquitinyl-[acceptor protein]-L-lysine.</text>
        <dbReference type="EC" id="2.3.2.27"/>
    </reaction>
</comment>
<evidence type="ECO:0000259" key="18">
    <source>
        <dbReference type="PROSITE" id="PS50103"/>
    </source>
</evidence>
<feature type="transmembrane region" description="Helical" evidence="16">
    <location>
        <begin position="375"/>
        <end position="393"/>
    </location>
</feature>
<evidence type="ECO:0000256" key="12">
    <source>
        <dbReference type="ARBA" id="ARBA00023136"/>
    </source>
</evidence>
<keyword evidence="9" id="KW-0833">Ubl conjugation pathway</keyword>
<evidence type="ECO:0000313" key="20">
    <source>
        <dbReference type="Proteomes" id="UP000436088"/>
    </source>
</evidence>
<dbReference type="EC" id="2.3.2.27" evidence="4"/>
<dbReference type="SUPFAM" id="SSF90229">
    <property type="entry name" value="CCCH zinc finger"/>
    <property type="match status" value="1"/>
</dbReference>
<dbReference type="EMBL" id="VEPZ02000999">
    <property type="protein sequence ID" value="KAE8703522.1"/>
    <property type="molecule type" value="Genomic_DNA"/>
</dbReference>
<evidence type="ECO:0000256" key="5">
    <source>
        <dbReference type="ARBA" id="ARBA00022679"/>
    </source>
</evidence>
<evidence type="ECO:0000256" key="9">
    <source>
        <dbReference type="ARBA" id="ARBA00022786"/>
    </source>
</evidence>
<dbReference type="GO" id="GO:0008270">
    <property type="term" value="F:zinc ion binding"/>
    <property type="evidence" value="ECO:0007669"/>
    <property type="project" value="UniProtKB-KW"/>
</dbReference>
<reference evidence="19" key="1">
    <citation type="submission" date="2019-09" db="EMBL/GenBank/DDBJ databases">
        <title>Draft genome information of white flower Hibiscus syriacus.</title>
        <authorList>
            <person name="Kim Y.-M."/>
        </authorList>
    </citation>
    <scope>NUCLEOTIDE SEQUENCE [LARGE SCALE GENOMIC DNA]</scope>
    <source>
        <strain evidence="19">YM2019G1</strain>
    </source>
</reference>
<comment type="similarity">
    <text evidence="13">Belongs to the RING-type zinc finger family. ATL subfamily.</text>
</comment>
<organism evidence="19 20">
    <name type="scientific">Hibiscus syriacus</name>
    <name type="common">Rose of Sharon</name>
    <dbReference type="NCBI Taxonomy" id="106335"/>
    <lineage>
        <taxon>Eukaryota</taxon>
        <taxon>Viridiplantae</taxon>
        <taxon>Streptophyta</taxon>
        <taxon>Embryophyta</taxon>
        <taxon>Tracheophyta</taxon>
        <taxon>Spermatophyta</taxon>
        <taxon>Magnoliopsida</taxon>
        <taxon>eudicotyledons</taxon>
        <taxon>Gunneridae</taxon>
        <taxon>Pentapetalae</taxon>
        <taxon>rosids</taxon>
        <taxon>malvids</taxon>
        <taxon>Malvales</taxon>
        <taxon>Malvaceae</taxon>
        <taxon>Malvoideae</taxon>
        <taxon>Hibiscus</taxon>
    </lineage>
</organism>
<keyword evidence="11 16" id="KW-1133">Transmembrane helix</keyword>
<evidence type="ECO:0000256" key="2">
    <source>
        <dbReference type="ARBA" id="ARBA00004167"/>
    </source>
</evidence>
<feature type="compositionally biased region" description="Basic and acidic residues" evidence="15">
    <location>
        <begin position="701"/>
        <end position="716"/>
    </location>
</feature>
<dbReference type="Pfam" id="PF18044">
    <property type="entry name" value="zf-CCCH_4"/>
    <property type="match status" value="1"/>
</dbReference>
<feature type="transmembrane region" description="Helical" evidence="16">
    <location>
        <begin position="515"/>
        <end position="535"/>
    </location>
</feature>
<dbReference type="InterPro" id="IPR000571">
    <property type="entry name" value="Znf_CCCH"/>
</dbReference>
<evidence type="ECO:0000313" key="19">
    <source>
        <dbReference type="EMBL" id="KAE8703522.1"/>
    </source>
</evidence>
<keyword evidence="10 14" id="KW-0862">Zinc</keyword>
<keyword evidence="6 16" id="KW-0812">Transmembrane</keyword>
<evidence type="ECO:0000256" key="16">
    <source>
        <dbReference type="SAM" id="Phobius"/>
    </source>
</evidence>
<feature type="domain" description="RING-type" evidence="17">
    <location>
        <begin position="598"/>
        <end position="640"/>
    </location>
</feature>
<keyword evidence="12 16" id="KW-0472">Membrane</keyword>
<keyword evidence="5" id="KW-0808">Transferase</keyword>
<accession>A0A6A3AL53</accession>
<comment type="caution">
    <text evidence="19">The sequence shown here is derived from an EMBL/GenBank/DDBJ whole genome shotgun (WGS) entry which is preliminary data.</text>
</comment>
<dbReference type="Proteomes" id="UP000436088">
    <property type="component" value="Unassembled WGS sequence"/>
</dbReference>
<dbReference type="FunFam" id="3.30.40.10:FF:000187">
    <property type="entry name" value="E3 ubiquitin-protein ligase ATL6"/>
    <property type="match status" value="1"/>
</dbReference>
<feature type="domain" description="C3H1-type" evidence="18">
    <location>
        <begin position="319"/>
        <end position="347"/>
    </location>
</feature>
<gene>
    <name evidence="19" type="ORF">F3Y22_tig00110468pilonHSYRG00005</name>
</gene>
<comment type="pathway">
    <text evidence="3">Protein modification; protein ubiquitination.</text>
</comment>
<evidence type="ECO:0000256" key="1">
    <source>
        <dbReference type="ARBA" id="ARBA00000900"/>
    </source>
</evidence>
<dbReference type="PROSITE" id="PS50089">
    <property type="entry name" value="ZF_RING_2"/>
    <property type="match status" value="1"/>
</dbReference>
<dbReference type="Pfam" id="PF13639">
    <property type="entry name" value="zf-RING_2"/>
    <property type="match status" value="1"/>
</dbReference>
<evidence type="ECO:0000256" key="6">
    <source>
        <dbReference type="ARBA" id="ARBA00022692"/>
    </source>
</evidence>
<dbReference type="PANTHER" id="PTHR14155:SF521">
    <property type="entry name" value="RING-H2 FINGER PROTEIN ATL30"/>
    <property type="match status" value="1"/>
</dbReference>
<feature type="transmembrane region" description="Helical" evidence="16">
    <location>
        <begin position="477"/>
        <end position="495"/>
    </location>
</feature>
<dbReference type="InterPro" id="IPR001841">
    <property type="entry name" value="Znf_RING"/>
</dbReference>
<dbReference type="InterPro" id="IPR013083">
    <property type="entry name" value="Znf_RING/FYVE/PHD"/>
</dbReference>
<dbReference type="GO" id="GO:0061630">
    <property type="term" value="F:ubiquitin protein ligase activity"/>
    <property type="evidence" value="ECO:0007669"/>
    <property type="project" value="UniProtKB-EC"/>
</dbReference>
<evidence type="ECO:0000256" key="4">
    <source>
        <dbReference type="ARBA" id="ARBA00012483"/>
    </source>
</evidence>
<feature type="zinc finger region" description="C3H1-type" evidence="14">
    <location>
        <begin position="240"/>
        <end position="272"/>
    </location>
</feature>
<evidence type="ECO:0000256" key="15">
    <source>
        <dbReference type="SAM" id="MobiDB-lite"/>
    </source>
</evidence>
<evidence type="ECO:0000256" key="3">
    <source>
        <dbReference type="ARBA" id="ARBA00004906"/>
    </source>
</evidence>
<name>A0A6A3AL53_HIBSY</name>
<evidence type="ECO:0000256" key="14">
    <source>
        <dbReference type="PROSITE-ProRule" id="PRU00723"/>
    </source>
</evidence>
<dbReference type="CDD" id="cd16454">
    <property type="entry name" value="RING-H2_PA-TM-RING"/>
    <property type="match status" value="1"/>
</dbReference>
<feature type="region of interest" description="Disordered" evidence="15">
    <location>
        <begin position="761"/>
        <end position="786"/>
    </location>
</feature>
<dbReference type="Gene3D" id="3.30.40.10">
    <property type="entry name" value="Zinc/RING finger domain, C3HC4 (zinc finger)"/>
    <property type="match status" value="1"/>
</dbReference>
<dbReference type="SUPFAM" id="SSF57850">
    <property type="entry name" value="RING/U-box"/>
    <property type="match status" value="1"/>
</dbReference>
<protein>
    <recommendedName>
        <fullName evidence="4">RING-type E3 ubiquitin transferase</fullName>
        <ecNumber evidence="4">2.3.2.27</ecNumber>
    </recommendedName>
</protein>
<dbReference type="InterPro" id="IPR041367">
    <property type="entry name" value="Znf-CCCH_4"/>
</dbReference>
<dbReference type="PANTHER" id="PTHR14155">
    <property type="entry name" value="RING FINGER DOMAIN-CONTAINING"/>
    <property type="match status" value="1"/>
</dbReference>
<evidence type="ECO:0000256" key="11">
    <source>
        <dbReference type="ARBA" id="ARBA00022989"/>
    </source>
</evidence>
<keyword evidence="8 14" id="KW-0863">Zinc-finger</keyword>
<dbReference type="SMART" id="SM00356">
    <property type="entry name" value="ZnF_C3H1"/>
    <property type="match status" value="2"/>
</dbReference>
<evidence type="ECO:0000256" key="7">
    <source>
        <dbReference type="ARBA" id="ARBA00022723"/>
    </source>
</evidence>
<dbReference type="AlphaFoldDB" id="A0A6A3AL53"/>
<keyword evidence="20" id="KW-1185">Reference proteome</keyword>
<sequence length="786" mass="86640">MASRGAWRLRWRCCFLGDGLFIGLIDVAFKTVIKVALGESPKLWWWLTIGQRHPVLNYSTRIITTTTVYISVHFVAISDGTVAVSDDTVAVSDGNVAVSDATVTKSDATVSISDATVVGSDDTSTDNVGVQVGIVLVDPSSTILCIVFVGTSSTSSSSESILNNNDSGLMNSPFSASSAPGSRRGISTLRSKKLAVECLPLEIEGIVSNGYRTDCCIEGISIFMSKKLVDECLPLELEAMLPYRLCNHLDTNRNKAGTCPYVTNCNFAHSIEELRRPPPNWQEIVAAHEEEKGISSEPSEEFQIPSLGSNSFSWETQRSYKGRHCKKFYTEEGCPYGDSCTFFHDEQSKNGESVGISLGPGGYGGGGGLVVGEEVVVVLLLLVVAVAGMFRVLSHLIGRPDFFQLVVELHRYGGSVADTEVKDSSAAPSDLKQVGGVPSKTLTDTISALVPSVPHSDVYHLGVPSQDLVFFHSSMKIYDAGAIYIPVIAALFISLSPSSGYAKPFSPYFNLPPPITIAVIFFVSFFFGFLTLYFCRCMVEILLRIWHNRRSPSPPVDIASTEGEIMNNGLDPELIQAFPTFYYSTVKEFRSEKYGLECAICLEEFNDDDMLQLLTICCHVYHKGCVDLWLESHKTCPVCRGEFDVPRKSFEKSPLFVRSNSMREMVTNQSSVEDSVCINIKDDNDDKVDRAEDEAEATSSAREEQLRRRERMENFSRSHSTGHSIGRNREDDRYTLRLPDQVKIKLVRGHHAVKSCIVFGEFTNPSNDRNSHSIEASETRGGYQHG</sequence>
<evidence type="ECO:0000256" key="10">
    <source>
        <dbReference type="ARBA" id="ARBA00022833"/>
    </source>
</evidence>
<proteinExistence type="inferred from homology"/>
<dbReference type="SMART" id="SM00184">
    <property type="entry name" value="RING"/>
    <property type="match status" value="1"/>
</dbReference>
<dbReference type="InterPro" id="IPR053238">
    <property type="entry name" value="RING-H2_zinc_finger"/>
</dbReference>
<dbReference type="GO" id="GO:0016020">
    <property type="term" value="C:membrane"/>
    <property type="evidence" value="ECO:0007669"/>
    <property type="project" value="UniProtKB-SubCell"/>
</dbReference>
<evidence type="ECO:0000256" key="13">
    <source>
        <dbReference type="ARBA" id="ARBA00024209"/>
    </source>
</evidence>
<keyword evidence="7 14" id="KW-0479">Metal-binding</keyword>
<feature type="zinc finger region" description="C3H1-type" evidence="14">
    <location>
        <begin position="319"/>
        <end position="347"/>
    </location>
</feature>
<feature type="compositionally biased region" description="Basic and acidic residues" evidence="15">
    <location>
        <begin position="769"/>
        <end position="778"/>
    </location>
</feature>
<evidence type="ECO:0000259" key="17">
    <source>
        <dbReference type="PROSITE" id="PS50089"/>
    </source>
</evidence>
<dbReference type="PROSITE" id="PS50103">
    <property type="entry name" value="ZF_C3H1"/>
    <property type="match status" value="2"/>
</dbReference>